<comment type="caution">
    <text evidence="2">The sequence shown here is derived from an EMBL/GenBank/DDBJ whole genome shotgun (WGS) entry which is preliminary data.</text>
</comment>
<feature type="domain" description="Na+-translocating membrane potential-generating system MpsC" evidence="1">
    <location>
        <begin position="7"/>
        <end position="107"/>
    </location>
</feature>
<reference evidence="2 3" key="1">
    <citation type="submission" date="2019-04" db="EMBL/GenBank/DDBJ databases">
        <title>Cohnella sp. nov. isolated from preserved vegetables.</title>
        <authorList>
            <person name="Lin S.-Y."/>
            <person name="Hung M.-H."/>
            <person name="Young C.-C."/>
        </authorList>
    </citation>
    <scope>NUCLEOTIDE SEQUENCE [LARGE SCALE GENOMIC DNA]</scope>
    <source>
        <strain evidence="2 3">CC-MHH1044</strain>
    </source>
</reference>
<keyword evidence="3" id="KW-1185">Reference proteome</keyword>
<proteinExistence type="predicted"/>
<dbReference type="Pfam" id="PF10057">
    <property type="entry name" value="MpsC"/>
    <property type="match status" value="2"/>
</dbReference>
<evidence type="ECO:0000313" key="3">
    <source>
        <dbReference type="Proteomes" id="UP000310636"/>
    </source>
</evidence>
<accession>A0A4S4CB54</accession>
<gene>
    <name evidence="2" type="ORF">E6C55_00290</name>
</gene>
<protein>
    <submittedName>
        <fullName evidence="2">DUF2294 domain-containing protein</fullName>
    </submittedName>
</protein>
<dbReference type="AlphaFoldDB" id="A0A4S4CB54"/>
<organism evidence="2 3">
    <name type="scientific">Cohnella fermenti</name>
    <dbReference type="NCBI Taxonomy" id="2565925"/>
    <lineage>
        <taxon>Bacteria</taxon>
        <taxon>Bacillati</taxon>
        <taxon>Bacillota</taxon>
        <taxon>Bacilli</taxon>
        <taxon>Bacillales</taxon>
        <taxon>Paenibacillaceae</taxon>
        <taxon>Cohnella</taxon>
    </lineage>
</organism>
<name>A0A4S4CB54_9BACL</name>
<dbReference type="OrthoDB" id="2677857at2"/>
<dbReference type="InterPro" id="IPR018745">
    <property type="entry name" value="MpsC"/>
</dbReference>
<evidence type="ECO:0000313" key="2">
    <source>
        <dbReference type="EMBL" id="THF84708.1"/>
    </source>
</evidence>
<dbReference type="Proteomes" id="UP000310636">
    <property type="component" value="Unassembled WGS sequence"/>
</dbReference>
<evidence type="ECO:0000259" key="1">
    <source>
        <dbReference type="Pfam" id="PF10057"/>
    </source>
</evidence>
<dbReference type="EMBL" id="SSOB01000001">
    <property type="protein sequence ID" value="THF84708.1"/>
    <property type="molecule type" value="Genomic_DNA"/>
</dbReference>
<feature type="domain" description="Na+-translocating membrane potential-generating system MpsC" evidence="1">
    <location>
        <begin position="129"/>
        <end position="230"/>
    </location>
</feature>
<sequence length="232" mass="26544">MNQQINQFQQLIASYVGKLFRDHFGKGPESAMVSIGSNSITIYFRNFLTPSERVLLEQNQETIIHQLRQALFQAMIPELASYIESVTGIKPHEFYYDWSLPNKSGMLLAFCPEPVPGGQEVSQEFEGKAELEQEIVSISQMAQKTPEEIISYEVNPRTILIIRNGILVRIEKELIRLGHSELLKGIKRDLENSYLHNNDNFENMLGKRVVDCFVDWNLDSDKSVIVLVLNAK</sequence>